<evidence type="ECO:0000313" key="1">
    <source>
        <dbReference type="EMBL" id="PTF54471.1"/>
    </source>
</evidence>
<comment type="caution">
    <text evidence="1">The sequence shown here is derived from an EMBL/GenBank/DDBJ whole genome shotgun (WGS) entry which is preliminary data.</text>
</comment>
<sequence length="67" mass="8002">MLKLQKSLTTTLGYDFRQQLHTNFLRTENFSNEFYNKFVYHKTDELNAHGSQQITDSRFKTVERGLN</sequence>
<organism evidence="1 2">
    <name type="scientific">Staphylococcus cohnii</name>
    <dbReference type="NCBI Taxonomy" id="29382"/>
    <lineage>
        <taxon>Bacteria</taxon>
        <taxon>Bacillati</taxon>
        <taxon>Bacillota</taxon>
        <taxon>Bacilli</taxon>
        <taxon>Bacillales</taxon>
        <taxon>Staphylococcaceae</taxon>
        <taxon>Staphylococcus</taxon>
        <taxon>Staphylococcus cohnii species complex</taxon>
    </lineage>
</organism>
<protein>
    <submittedName>
        <fullName evidence="1">Uncharacterized protein</fullName>
    </submittedName>
</protein>
<gene>
    <name evidence="1" type="ORF">BUY34_14080</name>
</gene>
<feature type="non-terminal residue" evidence="1">
    <location>
        <position position="67"/>
    </location>
</feature>
<dbReference type="Proteomes" id="UP000241208">
    <property type="component" value="Unassembled WGS sequence"/>
</dbReference>
<proteinExistence type="predicted"/>
<evidence type="ECO:0000313" key="2">
    <source>
        <dbReference type="Proteomes" id="UP000241208"/>
    </source>
</evidence>
<dbReference type="AlphaFoldDB" id="A0A2T4LNP5"/>
<accession>A0A2T4LNP5</accession>
<dbReference type="EMBL" id="PYZR01000447">
    <property type="protein sequence ID" value="PTF54471.1"/>
    <property type="molecule type" value="Genomic_DNA"/>
</dbReference>
<dbReference type="RefSeq" id="WP_133170898.1">
    <property type="nucleotide sequence ID" value="NZ_PYZR01000447.1"/>
</dbReference>
<name>A0A2T4LNP5_9STAP</name>
<reference evidence="1 2" key="1">
    <citation type="journal article" date="2016" name="Front. Microbiol.">
        <title>Comprehensive Phylogenetic Analysis of Bovine Non-aureus Staphylococci Species Based on Whole-Genome Sequencing.</title>
        <authorList>
            <person name="Naushad S."/>
            <person name="Barkema H.W."/>
            <person name="Luby C."/>
            <person name="Condas L.A."/>
            <person name="Nobrega D.B."/>
            <person name="Carson D.A."/>
            <person name="De Buck J."/>
        </authorList>
    </citation>
    <scope>NUCLEOTIDE SEQUENCE [LARGE SCALE GENOMIC DNA]</scope>
    <source>
        <strain evidence="1 2">SNUC 3829</strain>
    </source>
</reference>